<comment type="similarity">
    <text evidence="1">Belongs to the tumor necrosis factor family.</text>
</comment>
<dbReference type="GO" id="GO:0016020">
    <property type="term" value="C:membrane"/>
    <property type="evidence" value="ECO:0007669"/>
    <property type="project" value="InterPro"/>
</dbReference>
<keyword evidence="2" id="KW-0472">Membrane</keyword>
<keyword evidence="2" id="KW-0812">Transmembrane</keyword>
<evidence type="ECO:0000313" key="5">
    <source>
        <dbReference type="Proteomes" id="UP001153269"/>
    </source>
</evidence>
<feature type="transmembrane region" description="Helical" evidence="2">
    <location>
        <begin position="44"/>
        <end position="63"/>
    </location>
</feature>
<dbReference type="EMBL" id="CADEAL010000545">
    <property type="protein sequence ID" value="CAB1421753.1"/>
    <property type="molecule type" value="Genomic_DNA"/>
</dbReference>
<evidence type="ECO:0000313" key="4">
    <source>
        <dbReference type="EMBL" id="CAB1421753.1"/>
    </source>
</evidence>
<organism evidence="4 5">
    <name type="scientific">Pleuronectes platessa</name>
    <name type="common">European plaice</name>
    <dbReference type="NCBI Taxonomy" id="8262"/>
    <lineage>
        <taxon>Eukaryota</taxon>
        <taxon>Metazoa</taxon>
        <taxon>Chordata</taxon>
        <taxon>Craniata</taxon>
        <taxon>Vertebrata</taxon>
        <taxon>Euteleostomi</taxon>
        <taxon>Actinopterygii</taxon>
        <taxon>Neopterygii</taxon>
        <taxon>Teleostei</taxon>
        <taxon>Neoteleostei</taxon>
        <taxon>Acanthomorphata</taxon>
        <taxon>Carangaria</taxon>
        <taxon>Pleuronectiformes</taxon>
        <taxon>Pleuronectoidei</taxon>
        <taxon>Pleuronectidae</taxon>
        <taxon>Pleuronectes</taxon>
    </lineage>
</organism>
<accession>A0A9N7U1T6</accession>
<evidence type="ECO:0000256" key="1">
    <source>
        <dbReference type="ARBA" id="ARBA00008670"/>
    </source>
</evidence>
<gene>
    <name evidence="4" type="ORF">PLEPLA_LOCUS9641</name>
</gene>
<keyword evidence="2" id="KW-1133">Transmembrane helix</keyword>
<dbReference type="Gene3D" id="2.60.120.40">
    <property type="match status" value="1"/>
</dbReference>
<reference evidence="4" key="1">
    <citation type="submission" date="2020-03" db="EMBL/GenBank/DDBJ databases">
        <authorList>
            <person name="Weist P."/>
        </authorList>
    </citation>
    <scope>NUCLEOTIDE SEQUENCE</scope>
</reference>
<dbReference type="Proteomes" id="UP001153269">
    <property type="component" value="Unassembled WGS sequence"/>
</dbReference>
<dbReference type="Pfam" id="PF00229">
    <property type="entry name" value="TNF"/>
    <property type="match status" value="1"/>
</dbReference>
<dbReference type="GO" id="GO:0005164">
    <property type="term" value="F:tumor necrosis factor receptor binding"/>
    <property type="evidence" value="ECO:0007669"/>
    <property type="project" value="InterPro"/>
</dbReference>
<feature type="domain" description="THD" evidence="3">
    <location>
        <begin position="132"/>
        <end position="231"/>
    </location>
</feature>
<dbReference type="InterPro" id="IPR008983">
    <property type="entry name" value="Tumour_necrosis_fac-like_dom"/>
</dbReference>
<dbReference type="SUPFAM" id="SSF49842">
    <property type="entry name" value="TNF-like"/>
    <property type="match status" value="1"/>
</dbReference>
<dbReference type="AlphaFoldDB" id="A0A9N7U1T6"/>
<name>A0A9N7U1T6_PLEPL</name>
<evidence type="ECO:0000256" key="2">
    <source>
        <dbReference type="SAM" id="Phobius"/>
    </source>
</evidence>
<dbReference type="InterPro" id="IPR006052">
    <property type="entry name" value="TNF_dom"/>
</dbReference>
<keyword evidence="5" id="KW-1185">Reference proteome</keyword>
<evidence type="ECO:0000259" key="3">
    <source>
        <dbReference type="Pfam" id="PF00229"/>
    </source>
</evidence>
<protein>
    <recommendedName>
        <fullName evidence="3">THD domain-containing protein</fullName>
    </recommendedName>
</protein>
<sequence length="241" mass="27216">MAHTVRMLPAAAPCGDLETGLDRDQPVCILIRHCRDMKQQETRLRLITMLLLLGCSALYIFTLCAELRKTEPQSSGEHHQEKLQAAVSSTEKKTFNIDLRQRHSDHEDPGTDGYIEWEQIIPEDNHHDQSRRDIVIPEDGVYFIYFRTSLICNNATGAALSNMFHMELRSWNANYNTSRDLTETRDGVSCPPVAFRTVSVAQLFDLEEGDHVSVRVGAGYELIDDASFGAVLVERVKDSAH</sequence>
<comment type="caution">
    <text evidence="4">The sequence shown here is derived from an EMBL/GenBank/DDBJ whole genome shotgun (WGS) entry which is preliminary data.</text>
</comment>
<dbReference type="GO" id="GO:0006955">
    <property type="term" value="P:immune response"/>
    <property type="evidence" value="ECO:0007669"/>
    <property type="project" value="InterPro"/>
</dbReference>
<proteinExistence type="inferred from homology"/>